<keyword evidence="1" id="KW-0472">Membrane</keyword>
<keyword evidence="1" id="KW-0812">Transmembrane</keyword>
<protein>
    <recommendedName>
        <fullName evidence="4">DUF2975 domain-containing protein</fullName>
    </recommendedName>
</protein>
<proteinExistence type="predicted"/>
<reference evidence="2 3" key="1">
    <citation type="submission" date="2020-06" db="EMBL/GenBank/DDBJ databases">
        <authorList>
            <person name="Criscuolo A."/>
        </authorList>
    </citation>
    <scope>NUCLEOTIDE SEQUENCE [LARGE SCALE GENOMIC DNA]</scope>
    <source>
        <strain evidence="3">CIP 110025</strain>
    </source>
</reference>
<dbReference type="InterPro" id="IPR021354">
    <property type="entry name" value="DUF2975"/>
</dbReference>
<keyword evidence="3" id="KW-1185">Reference proteome</keyword>
<organism evidence="2 3">
    <name type="scientific">Flavobacterium chungangense</name>
    <dbReference type="NCBI Taxonomy" id="554283"/>
    <lineage>
        <taxon>Bacteria</taxon>
        <taxon>Pseudomonadati</taxon>
        <taxon>Bacteroidota</taxon>
        <taxon>Flavobacteriia</taxon>
        <taxon>Flavobacteriales</taxon>
        <taxon>Flavobacteriaceae</taxon>
        <taxon>Flavobacterium</taxon>
    </lineage>
</organism>
<keyword evidence="1" id="KW-1133">Transmembrane helix</keyword>
<accession>A0A6V6YR87</accession>
<name>A0A6V6YR87_9FLAO</name>
<evidence type="ECO:0000256" key="1">
    <source>
        <dbReference type="SAM" id="Phobius"/>
    </source>
</evidence>
<dbReference type="Pfam" id="PF11188">
    <property type="entry name" value="DUF2975"/>
    <property type="match status" value="1"/>
</dbReference>
<sequence length="276" mass="31921">MKNNNRLVNVLYIISRLSFRFFQLLLLFVLIFEFIPNGTLGNFSSGIHHSTGYPLTAKVQLNIPDTLINYKNKLGNSFGIALKTGNKQFDDNFNKIKKDPKLIKTYQINHFEIHGAKFKDIKKEFDNVKIQSDTAELNVTVNPKNLFFKSILIIKSYSILALILFITYQCMCLFEGLKANFSFGKLLNQRIKNIGYSLIVFQAAKMIFSIIIMQYLSRINYDHYLPSIKNSRFNFINLTTTVEYNLEILFLGLCLLVLSKLLSYGYDLQNENELTI</sequence>
<evidence type="ECO:0000313" key="2">
    <source>
        <dbReference type="EMBL" id="CAD0001953.1"/>
    </source>
</evidence>
<dbReference type="AlphaFoldDB" id="A0A6V6YR87"/>
<gene>
    <name evidence="2" type="ORF">FLACHUCJ7_00782</name>
</gene>
<dbReference type="RefSeq" id="WP_031456631.1">
    <property type="nucleotide sequence ID" value="NZ_CAIJDO010000078.1"/>
</dbReference>
<feature type="transmembrane region" description="Helical" evidence="1">
    <location>
        <begin position="194"/>
        <end position="216"/>
    </location>
</feature>
<feature type="transmembrane region" description="Helical" evidence="1">
    <location>
        <begin position="21"/>
        <end position="40"/>
    </location>
</feature>
<dbReference type="Proteomes" id="UP000556700">
    <property type="component" value="Unassembled WGS sequence"/>
</dbReference>
<dbReference type="EMBL" id="CAIJDO010000078">
    <property type="protein sequence ID" value="CAD0001953.1"/>
    <property type="molecule type" value="Genomic_DNA"/>
</dbReference>
<comment type="caution">
    <text evidence="2">The sequence shown here is derived from an EMBL/GenBank/DDBJ whole genome shotgun (WGS) entry which is preliminary data.</text>
</comment>
<evidence type="ECO:0000313" key="3">
    <source>
        <dbReference type="Proteomes" id="UP000556700"/>
    </source>
</evidence>
<feature type="transmembrane region" description="Helical" evidence="1">
    <location>
        <begin position="152"/>
        <end position="174"/>
    </location>
</feature>
<evidence type="ECO:0008006" key="4">
    <source>
        <dbReference type="Google" id="ProtNLM"/>
    </source>
</evidence>